<dbReference type="RefSeq" id="WP_197956208.1">
    <property type="nucleotide sequence ID" value="NZ_CP065668.1"/>
</dbReference>
<accession>A0A7T2W1K3</accession>
<name>A0A7T2W1K3_DELAC</name>
<dbReference type="Proteomes" id="UP000594778">
    <property type="component" value="Chromosome"/>
</dbReference>
<reference evidence="1 2" key="1">
    <citation type="submission" date="2020-12" db="EMBL/GenBank/DDBJ databases">
        <title>FDA dAtabase for Regulatory Grade micrObial Sequences (FDA-ARGOS): Supporting development and validation of Infectious Disease Dx tests.</title>
        <authorList>
            <person name="Sproer C."/>
            <person name="Gronow S."/>
            <person name="Severitt S."/>
            <person name="Schroder I."/>
            <person name="Tallon L."/>
            <person name="Sadzewicz L."/>
            <person name="Zhao X."/>
            <person name="Boylan J."/>
            <person name="Ott S."/>
            <person name="Bowen H."/>
            <person name="Vavikolanu K."/>
            <person name="Mehta A."/>
            <person name="Aluvathingal J."/>
            <person name="Nadendla S."/>
            <person name="Lowell S."/>
            <person name="Myers T."/>
            <person name="Yan Y."/>
            <person name="Sichtig H."/>
        </authorList>
    </citation>
    <scope>NUCLEOTIDE SEQUENCE [LARGE SCALE GENOMIC DNA]</scope>
    <source>
        <strain evidence="1 2">FDAARGOS_909</strain>
    </source>
</reference>
<protein>
    <recommendedName>
        <fullName evidence="3">Cytoplasmic protein</fullName>
    </recommendedName>
</protein>
<proteinExistence type="predicted"/>
<dbReference type="AlphaFoldDB" id="A0A7T2W1K3"/>
<organism evidence="1 2">
    <name type="scientific">Delftia acidovorans</name>
    <name type="common">Pseudomonas acidovorans</name>
    <name type="synonym">Comamonas acidovorans</name>
    <dbReference type="NCBI Taxonomy" id="80866"/>
    <lineage>
        <taxon>Bacteria</taxon>
        <taxon>Pseudomonadati</taxon>
        <taxon>Pseudomonadota</taxon>
        <taxon>Betaproteobacteria</taxon>
        <taxon>Burkholderiales</taxon>
        <taxon>Comamonadaceae</taxon>
        <taxon>Delftia</taxon>
    </lineage>
</organism>
<sequence length="157" mass="18163">MTIESLFVTSMEIIDSNIFLAGNTITENTIVERNPRIALDLAQDQGIQEFELWTDLREQITKNINERIFDSNLVKSELLKYWYDAAFNKIENKIPKQIYDAIDDIHYDLFCIALNSSLGGNKEVFFSQIEEIYKQGGWPCGWKGTYPQGEIIVFLPK</sequence>
<evidence type="ECO:0000313" key="1">
    <source>
        <dbReference type="EMBL" id="QPS09185.1"/>
    </source>
</evidence>
<dbReference type="EMBL" id="CP065668">
    <property type="protein sequence ID" value="QPS09185.1"/>
    <property type="molecule type" value="Genomic_DNA"/>
</dbReference>
<gene>
    <name evidence="1" type="ORF">I6G66_03865</name>
</gene>
<evidence type="ECO:0008006" key="3">
    <source>
        <dbReference type="Google" id="ProtNLM"/>
    </source>
</evidence>
<evidence type="ECO:0000313" key="2">
    <source>
        <dbReference type="Proteomes" id="UP000594778"/>
    </source>
</evidence>